<evidence type="ECO:0000313" key="1">
    <source>
        <dbReference type="EMBL" id="GMH15941.1"/>
    </source>
</evidence>
<dbReference type="PANTHER" id="PTHR33427">
    <property type="entry name" value="HNH ENDONUCLEASE"/>
    <property type="match status" value="1"/>
</dbReference>
<gene>
    <name evidence="1" type="ORF">Nepgr_017782</name>
</gene>
<proteinExistence type="predicted"/>
<dbReference type="Proteomes" id="UP001279734">
    <property type="component" value="Unassembled WGS sequence"/>
</dbReference>
<protein>
    <submittedName>
        <fullName evidence="1">Uncharacterized protein</fullName>
    </submittedName>
</protein>
<sequence length="69" mass="8006">MAAKSYGYTEEDMLVDERLGYPRAYAKLCRDRSLSPYSHGPPFAFDPYSLQPRELLRWFRQSYGILAGP</sequence>
<evidence type="ECO:0000313" key="2">
    <source>
        <dbReference type="Proteomes" id="UP001279734"/>
    </source>
</evidence>
<dbReference type="PANTHER" id="PTHR33427:SF2">
    <property type="entry name" value="TRICHOHYALIN"/>
    <property type="match status" value="1"/>
</dbReference>
<organism evidence="1 2">
    <name type="scientific">Nepenthes gracilis</name>
    <name type="common">Slender pitcher plant</name>
    <dbReference type="NCBI Taxonomy" id="150966"/>
    <lineage>
        <taxon>Eukaryota</taxon>
        <taxon>Viridiplantae</taxon>
        <taxon>Streptophyta</taxon>
        <taxon>Embryophyta</taxon>
        <taxon>Tracheophyta</taxon>
        <taxon>Spermatophyta</taxon>
        <taxon>Magnoliopsida</taxon>
        <taxon>eudicotyledons</taxon>
        <taxon>Gunneridae</taxon>
        <taxon>Pentapetalae</taxon>
        <taxon>Caryophyllales</taxon>
        <taxon>Nepenthaceae</taxon>
        <taxon>Nepenthes</taxon>
    </lineage>
</organism>
<comment type="caution">
    <text evidence="1">The sequence shown here is derived from an EMBL/GenBank/DDBJ whole genome shotgun (WGS) entry which is preliminary data.</text>
</comment>
<name>A0AAD3SSM9_NEPGR</name>
<keyword evidence="2" id="KW-1185">Reference proteome</keyword>
<accession>A0AAD3SSM9</accession>
<dbReference type="EMBL" id="BSYO01000016">
    <property type="protein sequence ID" value="GMH15941.1"/>
    <property type="molecule type" value="Genomic_DNA"/>
</dbReference>
<reference evidence="1" key="1">
    <citation type="submission" date="2023-05" db="EMBL/GenBank/DDBJ databases">
        <title>Nepenthes gracilis genome sequencing.</title>
        <authorList>
            <person name="Fukushima K."/>
        </authorList>
    </citation>
    <scope>NUCLEOTIDE SEQUENCE</scope>
    <source>
        <strain evidence="1">SING2019-196</strain>
    </source>
</reference>
<dbReference type="AlphaFoldDB" id="A0AAD3SSM9"/>